<gene>
    <name evidence="2" type="ORF">PDIGIT_LOCUS13973</name>
</gene>
<dbReference type="AlphaFoldDB" id="A0A9W4XRC3"/>
<name>A0A9W4XRC3_9PLEO</name>
<feature type="region of interest" description="Disordered" evidence="1">
    <location>
        <begin position="1"/>
        <end position="26"/>
    </location>
</feature>
<keyword evidence="3" id="KW-1185">Reference proteome</keyword>
<evidence type="ECO:0000313" key="3">
    <source>
        <dbReference type="Proteomes" id="UP001152607"/>
    </source>
</evidence>
<organism evidence="2 3">
    <name type="scientific">Periconia digitata</name>
    <dbReference type="NCBI Taxonomy" id="1303443"/>
    <lineage>
        <taxon>Eukaryota</taxon>
        <taxon>Fungi</taxon>
        <taxon>Dikarya</taxon>
        <taxon>Ascomycota</taxon>
        <taxon>Pezizomycotina</taxon>
        <taxon>Dothideomycetes</taxon>
        <taxon>Pleosporomycetidae</taxon>
        <taxon>Pleosporales</taxon>
        <taxon>Massarineae</taxon>
        <taxon>Periconiaceae</taxon>
        <taxon>Periconia</taxon>
    </lineage>
</organism>
<comment type="caution">
    <text evidence="2">The sequence shown here is derived from an EMBL/GenBank/DDBJ whole genome shotgun (WGS) entry which is preliminary data.</text>
</comment>
<proteinExistence type="predicted"/>
<accession>A0A9W4XRC3</accession>
<evidence type="ECO:0000256" key="1">
    <source>
        <dbReference type="SAM" id="MobiDB-lite"/>
    </source>
</evidence>
<protein>
    <submittedName>
        <fullName evidence="2">Uncharacterized protein</fullName>
    </submittedName>
</protein>
<evidence type="ECO:0000313" key="2">
    <source>
        <dbReference type="EMBL" id="CAI6340788.1"/>
    </source>
</evidence>
<dbReference type="Proteomes" id="UP001152607">
    <property type="component" value="Unassembled WGS sequence"/>
</dbReference>
<dbReference type="EMBL" id="CAOQHR010000011">
    <property type="protein sequence ID" value="CAI6340788.1"/>
    <property type="molecule type" value="Genomic_DNA"/>
</dbReference>
<sequence length="186" mass="19852">MRKKSAVVPDLPMANTQTSKCQPREKKTVITCPSTTPNIHKSSIYSQTIIIHLLPNHPPYHSNFNPSHPLPLSTLSTPTQFPFPNAPPKRCGNHTLSPSPSPSFTSSHFTTPSLSAPSTFFTLPSAPEAVYASLKRYSSSASAKNRAAVPGTCVAVERWMKPSFASKGDSGRVAGRGVGGAVGRIL</sequence>
<reference evidence="2" key="1">
    <citation type="submission" date="2023-01" db="EMBL/GenBank/DDBJ databases">
        <authorList>
            <person name="Van Ghelder C."/>
            <person name="Rancurel C."/>
        </authorList>
    </citation>
    <scope>NUCLEOTIDE SEQUENCE</scope>
    <source>
        <strain evidence="2">CNCM I-4278</strain>
    </source>
</reference>